<reference evidence="4 5" key="1">
    <citation type="journal article" date="2014" name="Int. J. Syst. Evol. Microbiol.">
        <title>Complete genome sequence of Corynebacterium casei LMG S-19264T (=DSM 44701T), isolated from a smear-ripened cheese.</title>
        <authorList>
            <consortium name="US DOE Joint Genome Institute (JGI-PGF)"/>
            <person name="Walter F."/>
            <person name="Albersmeier A."/>
            <person name="Kalinowski J."/>
            <person name="Ruckert C."/>
        </authorList>
    </citation>
    <scope>NUCLEOTIDE SEQUENCE [LARGE SCALE GENOMIC DNA]</scope>
    <source>
        <strain evidence="4 5">CCM 8669</strain>
    </source>
</reference>
<evidence type="ECO:0000313" key="5">
    <source>
        <dbReference type="Proteomes" id="UP000600171"/>
    </source>
</evidence>
<comment type="caution">
    <text evidence="4">The sequence shown here is derived from an EMBL/GenBank/DDBJ whole genome shotgun (WGS) entry which is preliminary data.</text>
</comment>
<dbReference type="GO" id="GO:0016747">
    <property type="term" value="F:acyltransferase activity, transferring groups other than amino-acyl groups"/>
    <property type="evidence" value="ECO:0007669"/>
    <property type="project" value="InterPro"/>
</dbReference>
<evidence type="ECO:0000256" key="1">
    <source>
        <dbReference type="ARBA" id="ARBA00022679"/>
    </source>
</evidence>
<dbReference type="CDD" id="cd04301">
    <property type="entry name" value="NAT_SF"/>
    <property type="match status" value="1"/>
</dbReference>
<dbReference type="Gene3D" id="3.40.630.30">
    <property type="match status" value="1"/>
</dbReference>
<dbReference type="PANTHER" id="PTHR43877">
    <property type="entry name" value="AMINOALKYLPHOSPHONATE N-ACETYLTRANSFERASE-RELATED-RELATED"/>
    <property type="match status" value="1"/>
</dbReference>
<accession>A0A917MUY5</accession>
<gene>
    <name evidence="4" type="ORF">GCM10007359_19180</name>
</gene>
<dbReference type="AlphaFoldDB" id="A0A917MUY5"/>
<feature type="domain" description="N-acetyltransferase" evidence="3">
    <location>
        <begin position="3"/>
        <end position="192"/>
    </location>
</feature>
<keyword evidence="2" id="KW-0012">Acyltransferase</keyword>
<sequence length="196" mass="20947">MTVFVRPATLDDLPALVALAQTTFPDAAPDDLPGPAVDSFIRENLGESNFREFVTSEDWRVNVAVAQDDAAPGDTRLAGLGAVGLAPQQAEGTLIGYTLLGLNTENNPEQVAGAAYLSKFYLAAESRGTGAAKAMMDRVFDDARELGFTSVWLGTAKANHRANGFYTKAGFEIVGEREFPLTETVVGDDYIRLATL</sequence>
<dbReference type="SUPFAM" id="SSF55729">
    <property type="entry name" value="Acyl-CoA N-acyltransferases (Nat)"/>
    <property type="match status" value="1"/>
</dbReference>
<evidence type="ECO:0000256" key="2">
    <source>
        <dbReference type="ARBA" id="ARBA00023315"/>
    </source>
</evidence>
<dbReference type="Proteomes" id="UP000600171">
    <property type="component" value="Unassembled WGS sequence"/>
</dbReference>
<keyword evidence="5" id="KW-1185">Reference proteome</keyword>
<dbReference type="RefSeq" id="WP_188360163.1">
    <property type="nucleotide sequence ID" value="NZ_BMDC01000004.1"/>
</dbReference>
<dbReference type="PROSITE" id="PS51186">
    <property type="entry name" value="GNAT"/>
    <property type="match status" value="1"/>
</dbReference>
<dbReference type="InterPro" id="IPR000182">
    <property type="entry name" value="GNAT_dom"/>
</dbReference>
<dbReference type="PANTHER" id="PTHR43877:SF2">
    <property type="entry name" value="AMINOALKYLPHOSPHONATE N-ACETYLTRANSFERASE-RELATED"/>
    <property type="match status" value="1"/>
</dbReference>
<keyword evidence="1" id="KW-0808">Transferase</keyword>
<dbReference type="InterPro" id="IPR016181">
    <property type="entry name" value="Acyl_CoA_acyltransferase"/>
</dbReference>
<organism evidence="4 5">
    <name type="scientific">Rothia aerolata</name>
    <dbReference type="NCBI Taxonomy" id="1812262"/>
    <lineage>
        <taxon>Bacteria</taxon>
        <taxon>Bacillati</taxon>
        <taxon>Actinomycetota</taxon>
        <taxon>Actinomycetes</taxon>
        <taxon>Micrococcales</taxon>
        <taxon>Micrococcaceae</taxon>
        <taxon>Rothia</taxon>
    </lineage>
</organism>
<dbReference type="InterPro" id="IPR050832">
    <property type="entry name" value="Bact_Acetyltransf"/>
</dbReference>
<evidence type="ECO:0000259" key="3">
    <source>
        <dbReference type="PROSITE" id="PS51186"/>
    </source>
</evidence>
<dbReference type="Pfam" id="PF00583">
    <property type="entry name" value="Acetyltransf_1"/>
    <property type="match status" value="1"/>
</dbReference>
<protein>
    <recommendedName>
        <fullName evidence="3">N-acetyltransferase domain-containing protein</fullName>
    </recommendedName>
</protein>
<name>A0A917MUY5_9MICC</name>
<proteinExistence type="predicted"/>
<evidence type="ECO:0000313" key="4">
    <source>
        <dbReference type="EMBL" id="GGH65690.1"/>
    </source>
</evidence>
<dbReference type="EMBL" id="BMDC01000004">
    <property type="protein sequence ID" value="GGH65690.1"/>
    <property type="molecule type" value="Genomic_DNA"/>
</dbReference>